<accession>A0AAE0FWJ2</accession>
<evidence type="ECO:0000313" key="2">
    <source>
        <dbReference type="EMBL" id="KAK3267088.1"/>
    </source>
</evidence>
<dbReference type="GO" id="GO:0008422">
    <property type="term" value="F:beta-glucosidase activity"/>
    <property type="evidence" value="ECO:0007669"/>
    <property type="project" value="TreeGrafter"/>
</dbReference>
<protein>
    <recommendedName>
        <fullName evidence="1">Glycosyl-hydrolase family 116 catalytic region domain-containing protein</fullName>
    </recommendedName>
</protein>
<proteinExistence type="predicted"/>
<dbReference type="Proteomes" id="UP001190700">
    <property type="component" value="Unassembled WGS sequence"/>
</dbReference>
<organism evidence="2 3">
    <name type="scientific">Cymbomonas tetramitiformis</name>
    <dbReference type="NCBI Taxonomy" id="36881"/>
    <lineage>
        <taxon>Eukaryota</taxon>
        <taxon>Viridiplantae</taxon>
        <taxon>Chlorophyta</taxon>
        <taxon>Pyramimonadophyceae</taxon>
        <taxon>Pyramimonadales</taxon>
        <taxon>Pyramimonadaceae</taxon>
        <taxon>Cymbomonas</taxon>
    </lineage>
</organism>
<sequence>MRFKALRNAPSKELKDGGALNGRHRYADAMQLPSILPSERVRSALLTAYYFNVVTYGAGRRIGAVNGMLPSGLVDDSNLQSQEVWTGTTYGLAAHLLLRELPQAAWDTAFGVYNVTYEVRHLPQPLSERRVASLRWWRFRCVYFGI</sequence>
<gene>
    <name evidence="2" type="ORF">CYMTET_24333</name>
</gene>
<feature type="domain" description="Glycosyl-hydrolase family 116 catalytic region" evidence="1">
    <location>
        <begin position="26"/>
        <end position="119"/>
    </location>
</feature>
<dbReference type="InterPro" id="IPR052566">
    <property type="entry name" value="Non-lysos_glucosylceramidase"/>
</dbReference>
<dbReference type="Pfam" id="PF04685">
    <property type="entry name" value="DUF608"/>
    <property type="match status" value="1"/>
</dbReference>
<evidence type="ECO:0000313" key="3">
    <source>
        <dbReference type="Proteomes" id="UP001190700"/>
    </source>
</evidence>
<dbReference type="PANTHER" id="PTHR12654">
    <property type="entry name" value="BILE ACID BETA-GLUCOSIDASE-RELATED"/>
    <property type="match status" value="1"/>
</dbReference>
<dbReference type="AlphaFoldDB" id="A0AAE0FWJ2"/>
<dbReference type="EMBL" id="LGRX02012625">
    <property type="protein sequence ID" value="KAK3267088.1"/>
    <property type="molecule type" value="Genomic_DNA"/>
</dbReference>
<dbReference type="PANTHER" id="PTHR12654:SF0">
    <property type="entry name" value="NON-LYSOSOMAL GLUCOSYLCERAMIDASE"/>
    <property type="match status" value="1"/>
</dbReference>
<evidence type="ECO:0000259" key="1">
    <source>
        <dbReference type="Pfam" id="PF04685"/>
    </source>
</evidence>
<keyword evidence="3" id="KW-1185">Reference proteome</keyword>
<name>A0AAE0FWJ2_9CHLO</name>
<reference evidence="2 3" key="1">
    <citation type="journal article" date="2015" name="Genome Biol. Evol.">
        <title>Comparative Genomics of a Bacterivorous Green Alga Reveals Evolutionary Causalities and Consequences of Phago-Mixotrophic Mode of Nutrition.</title>
        <authorList>
            <person name="Burns J.A."/>
            <person name="Paasch A."/>
            <person name="Narechania A."/>
            <person name="Kim E."/>
        </authorList>
    </citation>
    <scope>NUCLEOTIDE SEQUENCE [LARGE SCALE GENOMIC DNA]</scope>
    <source>
        <strain evidence="2 3">PLY_AMNH</strain>
    </source>
</reference>
<dbReference type="InterPro" id="IPR006775">
    <property type="entry name" value="GH116_catalytic"/>
</dbReference>
<comment type="caution">
    <text evidence="2">The sequence shown here is derived from an EMBL/GenBank/DDBJ whole genome shotgun (WGS) entry which is preliminary data.</text>
</comment>